<dbReference type="GO" id="GO:0005739">
    <property type="term" value="C:mitochondrion"/>
    <property type="evidence" value="ECO:0007669"/>
    <property type="project" value="TreeGrafter"/>
</dbReference>
<protein>
    <submittedName>
        <fullName evidence="2">A-kinase anchor protein 10, mitochondrial</fullName>
    </submittedName>
</protein>
<accession>A0A034WHT9</accession>
<evidence type="ECO:0000259" key="1">
    <source>
        <dbReference type="PROSITE" id="PS50132"/>
    </source>
</evidence>
<dbReference type="PANTHER" id="PTHR13155">
    <property type="entry name" value="A-KINASE ANCHOR PROTEINS"/>
    <property type="match status" value="1"/>
</dbReference>
<dbReference type="Pfam" id="PF00615">
    <property type="entry name" value="RGS"/>
    <property type="match status" value="3"/>
</dbReference>
<feature type="domain" description="RGS" evidence="1">
    <location>
        <begin position="99"/>
        <end position="164"/>
    </location>
</feature>
<reference evidence="2" key="1">
    <citation type="journal article" date="2014" name="BMC Genomics">
        <title>Characterizing the developmental transcriptome of the oriental fruit fly, Bactrocera dorsalis (Diptera: Tephritidae) through comparative genomic analysis with Drosophila melanogaster utilizing modENCODE datasets.</title>
        <authorList>
            <person name="Geib S.M."/>
            <person name="Calla B."/>
            <person name="Hall B."/>
            <person name="Hou S."/>
            <person name="Manoukis N.C."/>
        </authorList>
    </citation>
    <scope>NUCLEOTIDE SEQUENCE</scope>
    <source>
        <strain evidence="2">Punador</strain>
    </source>
</reference>
<dbReference type="AlphaFoldDB" id="A0A034WHT9"/>
<dbReference type="GO" id="GO:0016301">
    <property type="term" value="F:kinase activity"/>
    <property type="evidence" value="ECO:0007669"/>
    <property type="project" value="UniProtKB-KW"/>
</dbReference>
<dbReference type="CTD" id="34957"/>
<dbReference type="InterPro" id="IPR016137">
    <property type="entry name" value="RGS"/>
</dbReference>
<dbReference type="InterPro" id="IPR044926">
    <property type="entry name" value="RGS_subdomain_2"/>
</dbReference>
<gene>
    <name evidence="2" type="primary">AKA10</name>
</gene>
<dbReference type="SUPFAM" id="SSF48097">
    <property type="entry name" value="Regulator of G-protein signaling, RGS"/>
    <property type="match status" value="2"/>
</dbReference>
<dbReference type="GO" id="GO:0008104">
    <property type="term" value="P:intracellular protein localization"/>
    <property type="evidence" value="ECO:0007669"/>
    <property type="project" value="TreeGrafter"/>
</dbReference>
<keyword evidence="2" id="KW-0418">Kinase</keyword>
<evidence type="ECO:0000313" key="2">
    <source>
        <dbReference type="EMBL" id="JAC55146.1"/>
    </source>
</evidence>
<feature type="domain" description="RGS" evidence="1">
    <location>
        <begin position="285"/>
        <end position="370"/>
    </location>
</feature>
<dbReference type="GeneID" id="105229274"/>
<feature type="domain" description="RGS" evidence="1">
    <location>
        <begin position="382"/>
        <end position="523"/>
    </location>
</feature>
<dbReference type="KEGG" id="bdr:105229274"/>
<dbReference type="PROSITE" id="PS50132">
    <property type="entry name" value="RGS"/>
    <property type="match status" value="3"/>
</dbReference>
<organism evidence="2">
    <name type="scientific">Bactrocera dorsalis</name>
    <name type="common">Oriental fruit fly</name>
    <name type="synonym">Dacus dorsalis</name>
    <dbReference type="NCBI Taxonomy" id="27457"/>
    <lineage>
        <taxon>Eukaryota</taxon>
        <taxon>Metazoa</taxon>
        <taxon>Ecdysozoa</taxon>
        <taxon>Arthropoda</taxon>
        <taxon>Hexapoda</taxon>
        <taxon>Insecta</taxon>
        <taxon>Pterygota</taxon>
        <taxon>Neoptera</taxon>
        <taxon>Endopterygota</taxon>
        <taxon>Diptera</taxon>
        <taxon>Brachycera</taxon>
        <taxon>Muscomorpha</taxon>
        <taxon>Tephritoidea</taxon>
        <taxon>Tephritidae</taxon>
        <taxon>Bactrocera</taxon>
        <taxon>Bactrocera</taxon>
    </lineage>
</organism>
<dbReference type="RefSeq" id="XP_011207747.2">
    <property type="nucleotide sequence ID" value="XM_011209445.4"/>
</dbReference>
<dbReference type="InterPro" id="IPR052246">
    <property type="entry name" value="Cell_Polariz_PKAAnc"/>
</dbReference>
<proteinExistence type="predicted"/>
<name>A0A034WHT9_BACDO</name>
<keyword evidence="2" id="KW-0808">Transferase</keyword>
<dbReference type="GO" id="GO:0005886">
    <property type="term" value="C:plasma membrane"/>
    <property type="evidence" value="ECO:0007669"/>
    <property type="project" value="TreeGrafter"/>
</dbReference>
<sequence length="727" mass="82287">MEHFKMLKYFKKRKGLRRQAVGTDVPFGKSCGDLTESGLGHSDSENKRHSLHSSSSFCDEILSQIGAEVDANDGIEISWGSSMISNDDIFQYKSRLAMSISSIVSDPNCLTYFVQFLDTMNALPFLKFYLDTENFKTAALGHLNAEQQSDERGALGSKKVLQKYKDIKTPSRIDLGNKEEINATCTQDDDKVPELKSFFDLSMRQPLTDDEKSKIYAETNKQIYQCAENTLTINKNSNRTKNLKEKNSDCLCEGGEKKLCSDVSSASSGTQKCINPASVNDAIAIYQKYLIADANQFISLPVDILSGISLIVCQRAEIKKEASSPNQSKIESTPTISATCFVEAQRYVLDHLERVYLNEFLQSSFYAKYSVELIENGNPELSIYDILYSEATLFFFMEFLEQHNERECLDFWTSAINYRKSYIVADRDTDNATVVIKDKSNIPSTGQLEAQGDAMIIYEKFFSLQSEDRFWLSDRLRSQVEERICAADQVAYCFDLALQLVAVYLERKYFQDFLKSQLFQNYLNELKFKIREMNVSARTTDDDKVTSSAAAGGRFSKALHRKTLSDCSDGSRREVFRHNTLLAMDGNKLPQTRIKSIQHATGSALHIDARHLINPNLLWRRSQSVDGVALKFGHINELGRYERDFEAIDDVGGEAASGSKPNWPLRLSGNRIKNAMRKLVHLPEEKVQEEIAWQVAEMIIKDVTSITLGHDAINSTPAYNNKNEDKF</sequence>
<dbReference type="OrthoDB" id="5584247at2759"/>
<dbReference type="InterPro" id="IPR036305">
    <property type="entry name" value="RGS_sf"/>
</dbReference>
<dbReference type="EMBL" id="GAKP01003806">
    <property type="protein sequence ID" value="JAC55146.1"/>
    <property type="molecule type" value="Transcribed_RNA"/>
</dbReference>
<dbReference type="PANTHER" id="PTHR13155:SF1">
    <property type="entry name" value="A-KINASE ANCHOR PROTEIN 10, MITOCHONDRIAL"/>
    <property type="match status" value="1"/>
</dbReference>
<dbReference type="Gene3D" id="1.10.167.10">
    <property type="entry name" value="Regulator of G-protein Signalling 4, domain 2"/>
    <property type="match status" value="3"/>
</dbReference>
<dbReference type="SMART" id="SM00315">
    <property type="entry name" value="RGS"/>
    <property type="match status" value="2"/>
</dbReference>